<dbReference type="Pfam" id="PF02698">
    <property type="entry name" value="DUF218"/>
    <property type="match status" value="1"/>
</dbReference>
<gene>
    <name evidence="3" type="ORF">WMW72_03715</name>
</gene>
<evidence type="ECO:0000313" key="4">
    <source>
        <dbReference type="Proteomes" id="UP001469365"/>
    </source>
</evidence>
<accession>A0ABU9DDS0</accession>
<keyword evidence="1" id="KW-0472">Membrane</keyword>
<dbReference type="InterPro" id="IPR051599">
    <property type="entry name" value="Cell_Envelope_Assoc"/>
</dbReference>
<dbReference type="InterPro" id="IPR014729">
    <property type="entry name" value="Rossmann-like_a/b/a_fold"/>
</dbReference>
<comment type="caution">
    <text evidence="3">The sequence shown here is derived from an EMBL/GenBank/DDBJ whole genome shotgun (WGS) entry which is preliminary data.</text>
</comment>
<evidence type="ECO:0000256" key="1">
    <source>
        <dbReference type="SAM" id="Phobius"/>
    </source>
</evidence>
<feature type="domain" description="DUF218" evidence="2">
    <location>
        <begin position="79"/>
        <end position="245"/>
    </location>
</feature>
<keyword evidence="1" id="KW-0812">Transmembrane</keyword>
<dbReference type="EMBL" id="JBBPCC010000001">
    <property type="protein sequence ID" value="MEK8127012.1"/>
    <property type="molecule type" value="Genomic_DNA"/>
</dbReference>
<keyword evidence="1" id="KW-1133">Transmembrane helix</keyword>
<dbReference type="Proteomes" id="UP001469365">
    <property type="component" value="Unassembled WGS sequence"/>
</dbReference>
<proteinExistence type="predicted"/>
<reference evidence="3 4" key="1">
    <citation type="submission" date="2024-04" db="EMBL/GenBank/DDBJ databases">
        <title>draft genome sequnece of Paenibacillus filicis.</title>
        <authorList>
            <person name="Kim D.-U."/>
        </authorList>
    </citation>
    <scope>NUCLEOTIDE SEQUENCE [LARGE SCALE GENOMIC DNA]</scope>
    <source>
        <strain evidence="3 4">KACC14197</strain>
    </source>
</reference>
<dbReference type="RefSeq" id="WP_341414050.1">
    <property type="nucleotide sequence ID" value="NZ_JBBPCC010000001.1"/>
</dbReference>
<name>A0ABU9DDS0_9BACL</name>
<dbReference type="PANTHER" id="PTHR30336:SF4">
    <property type="entry name" value="ENVELOPE BIOGENESIS FACTOR ELYC"/>
    <property type="match status" value="1"/>
</dbReference>
<protein>
    <submittedName>
        <fullName evidence="3">YdcF family protein</fullName>
    </submittedName>
</protein>
<feature type="transmembrane region" description="Helical" evidence="1">
    <location>
        <begin position="38"/>
        <end position="57"/>
    </location>
</feature>
<evidence type="ECO:0000313" key="3">
    <source>
        <dbReference type="EMBL" id="MEK8127012.1"/>
    </source>
</evidence>
<dbReference type="InterPro" id="IPR003848">
    <property type="entry name" value="DUF218"/>
</dbReference>
<organism evidence="3 4">
    <name type="scientific">Paenibacillus filicis</name>
    <dbReference type="NCBI Taxonomy" id="669464"/>
    <lineage>
        <taxon>Bacteria</taxon>
        <taxon>Bacillati</taxon>
        <taxon>Bacillota</taxon>
        <taxon>Bacilli</taxon>
        <taxon>Bacillales</taxon>
        <taxon>Paenibacillaceae</taxon>
        <taxon>Paenibacillus</taxon>
    </lineage>
</organism>
<dbReference type="CDD" id="cd06259">
    <property type="entry name" value="YdcF-like"/>
    <property type="match status" value="1"/>
</dbReference>
<dbReference type="PANTHER" id="PTHR30336">
    <property type="entry name" value="INNER MEMBRANE PROTEIN, PROBABLE PERMEASE"/>
    <property type="match status" value="1"/>
</dbReference>
<dbReference type="Gene3D" id="3.40.50.620">
    <property type="entry name" value="HUPs"/>
    <property type="match status" value="1"/>
</dbReference>
<feature type="transmembrane region" description="Helical" evidence="1">
    <location>
        <begin position="12"/>
        <end position="31"/>
    </location>
</feature>
<evidence type="ECO:0000259" key="2">
    <source>
        <dbReference type="Pfam" id="PF02698"/>
    </source>
</evidence>
<keyword evidence="4" id="KW-1185">Reference proteome</keyword>
<sequence>MIYVLKALYSFLLPPGFFILLLALLAVVVFIRLHRKSGVLIGAAAVILYVLSTPLVADAVIGSLEKRYAPPASFEGDSYIVLGGGSLAGVPSPAGEGQLSGPTLQRVITAVQLYERKPLPIIFSGGQVYEASGNEGKLAKRMLLELGIPENRILLDDTSRNTQENARHTQQILTKQGLRNPLLITSAFHMARSVKHFEAQQVKVTPYPTDFRTSGSGKSRSFTQLWIPQASALDNLSVALKEYLGMLQ</sequence>